<sequence>MNTIFRRVAGIRFPGRLEFGDEARCFLADPSEVELVSFDTCPGVVEKCQHVEDFHWAVRPLAIAFGLFTAMKFSLFVGRNVSASLKGRRNSGRRDGQSGRNSAWLPPTVADLFKEGASSVTAR</sequence>
<dbReference type="PANTHER" id="PTHR47209:SF10">
    <property type="entry name" value="E3 UBIQUITIN-PROTEIN LIGASE KEG-LIKE"/>
    <property type="match status" value="1"/>
</dbReference>
<proteinExistence type="predicted"/>
<evidence type="ECO:0000256" key="1">
    <source>
        <dbReference type="SAM" id="MobiDB-lite"/>
    </source>
</evidence>
<organism evidence="2 3">
    <name type="scientific">Rubus argutus</name>
    <name type="common">Southern blackberry</name>
    <dbReference type="NCBI Taxonomy" id="59490"/>
    <lineage>
        <taxon>Eukaryota</taxon>
        <taxon>Viridiplantae</taxon>
        <taxon>Streptophyta</taxon>
        <taxon>Embryophyta</taxon>
        <taxon>Tracheophyta</taxon>
        <taxon>Spermatophyta</taxon>
        <taxon>Magnoliopsida</taxon>
        <taxon>eudicotyledons</taxon>
        <taxon>Gunneridae</taxon>
        <taxon>Pentapetalae</taxon>
        <taxon>rosids</taxon>
        <taxon>fabids</taxon>
        <taxon>Rosales</taxon>
        <taxon>Rosaceae</taxon>
        <taxon>Rosoideae</taxon>
        <taxon>Rosoideae incertae sedis</taxon>
        <taxon>Rubus</taxon>
    </lineage>
</organism>
<dbReference type="EMBL" id="JBEDUW010000004">
    <property type="protein sequence ID" value="KAK9932563.1"/>
    <property type="molecule type" value="Genomic_DNA"/>
</dbReference>
<comment type="caution">
    <text evidence="2">The sequence shown here is derived from an EMBL/GenBank/DDBJ whole genome shotgun (WGS) entry which is preliminary data.</text>
</comment>
<reference evidence="2 3" key="1">
    <citation type="journal article" date="2023" name="G3 (Bethesda)">
        <title>A chromosome-length genome assembly and annotation of blackberry (Rubus argutus, cv. 'Hillquist').</title>
        <authorList>
            <person name="Bruna T."/>
            <person name="Aryal R."/>
            <person name="Dudchenko O."/>
            <person name="Sargent D.J."/>
            <person name="Mead D."/>
            <person name="Buti M."/>
            <person name="Cavallini A."/>
            <person name="Hytonen T."/>
            <person name="Andres J."/>
            <person name="Pham M."/>
            <person name="Weisz D."/>
            <person name="Mascagni F."/>
            <person name="Usai G."/>
            <person name="Natali L."/>
            <person name="Bassil N."/>
            <person name="Fernandez G.E."/>
            <person name="Lomsadze A."/>
            <person name="Armour M."/>
            <person name="Olukolu B."/>
            <person name="Poorten T."/>
            <person name="Britton C."/>
            <person name="Davik J."/>
            <person name="Ashrafi H."/>
            <person name="Aiden E.L."/>
            <person name="Borodovsky M."/>
            <person name="Worthington M."/>
        </authorList>
    </citation>
    <scope>NUCLEOTIDE SEQUENCE [LARGE SCALE GENOMIC DNA]</scope>
    <source>
        <strain evidence="2">PI 553951</strain>
    </source>
</reference>
<evidence type="ECO:0000313" key="2">
    <source>
        <dbReference type="EMBL" id="KAK9932563.1"/>
    </source>
</evidence>
<protein>
    <submittedName>
        <fullName evidence="2">Uncharacterized protein</fullName>
    </submittedName>
</protein>
<keyword evidence="3" id="KW-1185">Reference proteome</keyword>
<dbReference type="InterPro" id="IPR053293">
    <property type="entry name" value="OCM_Kinase"/>
</dbReference>
<dbReference type="AlphaFoldDB" id="A0AAW1X9M6"/>
<evidence type="ECO:0000313" key="3">
    <source>
        <dbReference type="Proteomes" id="UP001457282"/>
    </source>
</evidence>
<gene>
    <name evidence="2" type="ORF">M0R45_019795</name>
</gene>
<feature type="region of interest" description="Disordered" evidence="1">
    <location>
        <begin position="86"/>
        <end position="106"/>
    </location>
</feature>
<name>A0AAW1X9M6_RUBAR</name>
<dbReference type="PANTHER" id="PTHR47209">
    <property type="entry name" value="OS06G0639500 PROTEIN"/>
    <property type="match status" value="1"/>
</dbReference>
<accession>A0AAW1X9M6</accession>
<dbReference type="Proteomes" id="UP001457282">
    <property type="component" value="Unassembled WGS sequence"/>
</dbReference>